<evidence type="ECO:0000256" key="4">
    <source>
        <dbReference type="ARBA" id="ARBA00022832"/>
    </source>
</evidence>
<dbReference type="InterPro" id="IPR037143">
    <property type="entry name" value="4-PPantetheinyl_Trfase_dom_sf"/>
</dbReference>
<evidence type="ECO:0000256" key="6">
    <source>
        <dbReference type="ARBA" id="ARBA00023098"/>
    </source>
</evidence>
<dbReference type="HAMAP" id="MF_00101">
    <property type="entry name" value="AcpS"/>
    <property type="match status" value="1"/>
</dbReference>
<keyword evidence="2 8" id="KW-0808">Transferase</keyword>
<keyword evidence="5 8" id="KW-0460">Magnesium</keyword>
<dbReference type="GO" id="GO:0000287">
    <property type="term" value="F:magnesium ion binding"/>
    <property type="evidence" value="ECO:0007669"/>
    <property type="project" value="UniProtKB-UniRule"/>
</dbReference>
<evidence type="ECO:0000256" key="3">
    <source>
        <dbReference type="ARBA" id="ARBA00022723"/>
    </source>
</evidence>
<keyword evidence="3 8" id="KW-0479">Metal-binding</keyword>
<dbReference type="EMBL" id="NXIB02000001">
    <property type="protein sequence ID" value="PHX57428.1"/>
    <property type="molecule type" value="Genomic_DNA"/>
</dbReference>
<keyword evidence="6 8" id="KW-0443">Lipid metabolism</keyword>
<keyword evidence="12" id="KW-1185">Reference proteome</keyword>
<comment type="caution">
    <text evidence="11">The sequence shown here is derived from an EMBL/GenBank/DDBJ whole genome shotgun (WGS) entry which is preliminary data.</text>
</comment>
<feature type="compositionally biased region" description="Polar residues" evidence="9">
    <location>
        <begin position="141"/>
        <end position="154"/>
    </location>
</feature>
<dbReference type="NCBIfam" id="TIGR00556">
    <property type="entry name" value="pantethn_trn"/>
    <property type="match status" value="1"/>
</dbReference>
<dbReference type="InterPro" id="IPR002582">
    <property type="entry name" value="ACPS"/>
</dbReference>
<dbReference type="InterPro" id="IPR008278">
    <property type="entry name" value="4-PPantetheinyl_Trfase_dom"/>
</dbReference>
<evidence type="ECO:0000256" key="1">
    <source>
        <dbReference type="ARBA" id="ARBA00022516"/>
    </source>
</evidence>
<keyword evidence="8" id="KW-0963">Cytoplasm</keyword>
<dbReference type="GO" id="GO:0006633">
    <property type="term" value="P:fatty acid biosynthetic process"/>
    <property type="evidence" value="ECO:0007669"/>
    <property type="project" value="UniProtKB-UniRule"/>
</dbReference>
<dbReference type="OrthoDB" id="517356at2"/>
<feature type="binding site" evidence="8">
    <location>
        <position position="8"/>
    </location>
    <ligand>
        <name>Mg(2+)</name>
        <dbReference type="ChEBI" id="CHEBI:18420"/>
    </ligand>
</feature>
<evidence type="ECO:0000259" key="10">
    <source>
        <dbReference type="Pfam" id="PF01648"/>
    </source>
</evidence>
<keyword evidence="4 8" id="KW-0276">Fatty acid metabolism</keyword>
<comment type="cofactor">
    <cofactor evidence="8">
        <name>Mg(2+)</name>
        <dbReference type="ChEBI" id="CHEBI:18420"/>
    </cofactor>
</comment>
<keyword evidence="7 8" id="KW-0275">Fatty acid biosynthesis</keyword>
<evidence type="ECO:0000256" key="8">
    <source>
        <dbReference type="HAMAP-Rule" id="MF_00101"/>
    </source>
</evidence>
<feature type="domain" description="4'-phosphopantetheinyl transferase" evidence="10">
    <location>
        <begin position="5"/>
        <end position="131"/>
    </location>
</feature>
<name>A0A2G4F6P9_9CYAN</name>
<dbReference type="Proteomes" id="UP000226442">
    <property type="component" value="Unassembled WGS sequence"/>
</dbReference>
<accession>A0A2G4F6P9</accession>
<evidence type="ECO:0000313" key="11">
    <source>
        <dbReference type="EMBL" id="PHX57428.1"/>
    </source>
</evidence>
<dbReference type="GO" id="GO:0005737">
    <property type="term" value="C:cytoplasm"/>
    <property type="evidence" value="ECO:0007669"/>
    <property type="project" value="UniProtKB-SubCell"/>
</dbReference>
<feature type="region of interest" description="Disordered" evidence="9">
    <location>
        <begin position="141"/>
        <end position="165"/>
    </location>
</feature>
<evidence type="ECO:0000256" key="2">
    <source>
        <dbReference type="ARBA" id="ARBA00022679"/>
    </source>
</evidence>
<feature type="binding site" evidence="8">
    <location>
        <position position="69"/>
    </location>
    <ligand>
        <name>Mg(2+)</name>
        <dbReference type="ChEBI" id="CHEBI:18420"/>
    </ligand>
</feature>
<comment type="catalytic activity">
    <reaction evidence="8">
        <text>apo-[ACP] + CoA = holo-[ACP] + adenosine 3',5'-bisphosphate + H(+)</text>
        <dbReference type="Rhea" id="RHEA:12068"/>
        <dbReference type="Rhea" id="RHEA-COMP:9685"/>
        <dbReference type="Rhea" id="RHEA-COMP:9690"/>
        <dbReference type="ChEBI" id="CHEBI:15378"/>
        <dbReference type="ChEBI" id="CHEBI:29999"/>
        <dbReference type="ChEBI" id="CHEBI:57287"/>
        <dbReference type="ChEBI" id="CHEBI:58343"/>
        <dbReference type="ChEBI" id="CHEBI:64479"/>
        <dbReference type="EC" id="2.7.8.7"/>
    </reaction>
</comment>
<dbReference type="Pfam" id="PF01648">
    <property type="entry name" value="ACPS"/>
    <property type="match status" value="1"/>
</dbReference>
<dbReference type="SUPFAM" id="SSF56214">
    <property type="entry name" value="4'-phosphopantetheinyl transferase"/>
    <property type="match status" value="1"/>
</dbReference>
<evidence type="ECO:0000256" key="9">
    <source>
        <dbReference type="SAM" id="MobiDB-lite"/>
    </source>
</evidence>
<organism evidence="11 12">
    <name type="scientific">Tychonema bourrellyi FEM_GT703</name>
    <dbReference type="NCBI Taxonomy" id="2040638"/>
    <lineage>
        <taxon>Bacteria</taxon>
        <taxon>Bacillati</taxon>
        <taxon>Cyanobacteriota</taxon>
        <taxon>Cyanophyceae</taxon>
        <taxon>Oscillatoriophycideae</taxon>
        <taxon>Oscillatoriales</taxon>
        <taxon>Microcoleaceae</taxon>
        <taxon>Tychonema</taxon>
    </lineage>
</organism>
<gene>
    <name evidence="8 11" type="primary">acpS</name>
    <name evidence="11" type="ORF">CP500_000380</name>
</gene>
<dbReference type="GO" id="GO:0008897">
    <property type="term" value="F:holo-[acyl-carrier-protein] synthase activity"/>
    <property type="evidence" value="ECO:0007669"/>
    <property type="project" value="UniProtKB-UniRule"/>
</dbReference>
<protein>
    <recommendedName>
        <fullName evidence="8">Holo-[acyl-carrier-protein] synthase</fullName>
        <shortName evidence="8">Holo-ACP synthase</shortName>
        <ecNumber evidence="8">2.7.8.7</ecNumber>
    </recommendedName>
    <alternativeName>
        <fullName evidence="8">4'-phosphopantetheinyl transferase AcpS</fullName>
    </alternativeName>
</protein>
<comment type="subcellular location">
    <subcellularLocation>
        <location evidence="8">Cytoplasm</location>
    </subcellularLocation>
</comment>
<sequence>MNIYLGTDIVYIPRIQAALDRFGDRFLEKIYTPAEQKDCGQINSQETSIKGKMDRVSCNQLAGRWAAKEAVVKALGTGWRGLRYKDVEVERSDSGAPKVRLHGTAAELASAWGNCQWQLSLSHDGDYCTATAVALCSPHSTAPVGSNSDVTPFSGTGKMPVPQQN</sequence>
<dbReference type="AlphaFoldDB" id="A0A2G4F6P9"/>
<evidence type="ECO:0000256" key="5">
    <source>
        <dbReference type="ARBA" id="ARBA00022842"/>
    </source>
</evidence>
<reference evidence="11" key="1">
    <citation type="submission" date="2017-10" db="EMBL/GenBank/DDBJ databases">
        <title>Draft genome sequence of the planktic cyanobacteria Tychonema bourrellyi isolated from alpine lentic freshwater.</title>
        <authorList>
            <person name="Tett A."/>
            <person name="Armanini F."/>
            <person name="Asnicar F."/>
            <person name="Boscaini A."/>
            <person name="Pasolli E."/>
            <person name="Zolfo M."/>
            <person name="Donati C."/>
            <person name="Salmaso N."/>
            <person name="Segata N."/>
        </authorList>
    </citation>
    <scope>NUCLEOTIDE SEQUENCE</scope>
    <source>
        <strain evidence="11">FEM_GT703</strain>
    </source>
</reference>
<dbReference type="NCBIfam" id="TIGR00516">
    <property type="entry name" value="acpS"/>
    <property type="match status" value="1"/>
</dbReference>
<dbReference type="RefSeq" id="WP_096831314.1">
    <property type="nucleotide sequence ID" value="NZ_NXIB02000001.1"/>
</dbReference>
<proteinExistence type="inferred from homology"/>
<comment type="function">
    <text evidence="8">Transfers the 4'-phosphopantetheine moiety from coenzyme A to a Ser of acyl-carrier-protein.</text>
</comment>
<dbReference type="InterPro" id="IPR004568">
    <property type="entry name" value="Ppantetheine-prot_Trfase_dom"/>
</dbReference>
<keyword evidence="1 8" id="KW-0444">Lipid biosynthesis</keyword>
<comment type="similarity">
    <text evidence="8">Belongs to the P-Pant transferase superfamily. AcpS family.</text>
</comment>
<dbReference type="EC" id="2.7.8.7" evidence="8"/>
<dbReference type="Gene3D" id="3.90.470.20">
    <property type="entry name" value="4'-phosphopantetheinyl transferase domain"/>
    <property type="match status" value="1"/>
</dbReference>
<evidence type="ECO:0000313" key="12">
    <source>
        <dbReference type="Proteomes" id="UP000226442"/>
    </source>
</evidence>
<evidence type="ECO:0000256" key="7">
    <source>
        <dbReference type="ARBA" id="ARBA00023160"/>
    </source>
</evidence>